<dbReference type="AlphaFoldDB" id="A0AAW0CJT8"/>
<evidence type="ECO:0000256" key="2">
    <source>
        <dbReference type="SAM" id="Phobius"/>
    </source>
</evidence>
<feature type="transmembrane region" description="Helical" evidence="2">
    <location>
        <begin position="77"/>
        <end position="96"/>
    </location>
</feature>
<keyword evidence="2" id="KW-0812">Transmembrane</keyword>
<feature type="region of interest" description="Disordered" evidence="1">
    <location>
        <begin position="235"/>
        <end position="257"/>
    </location>
</feature>
<feature type="transmembrane region" description="Helical" evidence="2">
    <location>
        <begin position="6"/>
        <end position="23"/>
    </location>
</feature>
<protein>
    <submittedName>
        <fullName evidence="3">Uncharacterized protein</fullName>
    </submittedName>
</protein>
<keyword evidence="2" id="KW-0472">Membrane</keyword>
<keyword evidence="2" id="KW-1133">Transmembrane helix</keyword>
<proteinExistence type="predicted"/>
<comment type="caution">
    <text evidence="3">The sequence shown here is derived from an EMBL/GenBank/DDBJ whole genome shotgun (WGS) entry which is preliminary data.</text>
</comment>
<dbReference type="Proteomes" id="UP001383192">
    <property type="component" value="Unassembled WGS sequence"/>
</dbReference>
<dbReference type="EMBL" id="JAYKXP010000039">
    <property type="protein sequence ID" value="KAK7039270.1"/>
    <property type="molecule type" value="Genomic_DNA"/>
</dbReference>
<keyword evidence="4" id="KW-1185">Reference proteome</keyword>
<organism evidence="3 4">
    <name type="scientific">Paramarasmius palmivorus</name>
    <dbReference type="NCBI Taxonomy" id="297713"/>
    <lineage>
        <taxon>Eukaryota</taxon>
        <taxon>Fungi</taxon>
        <taxon>Dikarya</taxon>
        <taxon>Basidiomycota</taxon>
        <taxon>Agaricomycotina</taxon>
        <taxon>Agaricomycetes</taxon>
        <taxon>Agaricomycetidae</taxon>
        <taxon>Agaricales</taxon>
        <taxon>Marasmiineae</taxon>
        <taxon>Marasmiaceae</taxon>
        <taxon>Paramarasmius</taxon>
    </lineage>
</organism>
<feature type="transmembrane region" description="Helical" evidence="2">
    <location>
        <begin position="170"/>
        <end position="190"/>
    </location>
</feature>
<sequence>MFAISTISVVLRAMFVLLGLKMITMDGSDSRDALDGFNTRMRKLLDVELALCFLGILVGDSLVIWRTWVLWSKKLNVLIIPILLHLGTVILAFALWTCEGLHPSLADLSTNVAPPCIPLEISMANSSVATNIAATVAIGYKVAPKSYNEIPHEKQPDTENSKARLAICRLILFHLGTILGMAVTISSGVANASLPLQFINFWIQGSARHVMGIYPTSLFVVAHLQKSFWVGPDQAPVQNSPGAGDASPAIDRRSPSE</sequence>
<accession>A0AAW0CJT8</accession>
<gene>
    <name evidence="3" type="ORF">VNI00_010175</name>
</gene>
<reference evidence="3 4" key="1">
    <citation type="submission" date="2024-01" db="EMBL/GenBank/DDBJ databases">
        <title>A draft genome for a cacao thread blight-causing isolate of Paramarasmius palmivorus.</title>
        <authorList>
            <person name="Baruah I.K."/>
            <person name="Bukari Y."/>
            <person name="Amoako-Attah I."/>
            <person name="Meinhardt L.W."/>
            <person name="Bailey B.A."/>
            <person name="Cohen S.P."/>
        </authorList>
    </citation>
    <scope>NUCLEOTIDE SEQUENCE [LARGE SCALE GENOMIC DNA]</scope>
    <source>
        <strain evidence="3 4">GH-12</strain>
    </source>
</reference>
<evidence type="ECO:0000256" key="1">
    <source>
        <dbReference type="SAM" id="MobiDB-lite"/>
    </source>
</evidence>
<evidence type="ECO:0000313" key="4">
    <source>
        <dbReference type="Proteomes" id="UP001383192"/>
    </source>
</evidence>
<feature type="transmembrane region" description="Helical" evidence="2">
    <location>
        <begin position="44"/>
        <end position="65"/>
    </location>
</feature>
<name>A0AAW0CJT8_9AGAR</name>
<evidence type="ECO:0000313" key="3">
    <source>
        <dbReference type="EMBL" id="KAK7039270.1"/>
    </source>
</evidence>